<dbReference type="PROSITE" id="PS00379">
    <property type="entry name" value="CDP_ALCOHOL_P_TRANSF"/>
    <property type="match status" value="1"/>
</dbReference>
<dbReference type="AlphaFoldDB" id="A0A938YXB4"/>
<comment type="caution">
    <text evidence="4">The sequence shown here is derived from an EMBL/GenBank/DDBJ whole genome shotgun (WGS) entry which is preliminary data.</text>
</comment>
<dbReference type="EMBL" id="JAFGDB010000046">
    <property type="protein sequence ID" value="MBN2067391.1"/>
    <property type="molecule type" value="Genomic_DNA"/>
</dbReference>
<dbReference type="GO" id="GO:0016020">
    <property type="term" value="C:membrane"/>
    <property type="evidence" value="ECO:0007669"/>
    <property type="project" value="InterPro"/>
</dbReference>
<dbReference type="Proteomes" id="UP000809243">
    <property type="component" value="Unassembled WGS sequence"/>
</dbReference>
<dbReference type="InterPro" id="IPR043130">
    <property type="entry name" value="CDP-OH_PTrfase_TM_dom"/>
</dbReference>
<gene>
    <name evidence="4" type="ORF">JW744_02895</name>
</gene>
<dbReference type="GO" id="GO:0016780">
    <property type="term" value="F:phosphotransferase activity, for other substituted phosphate groups"/>
    <property type="evidence" value="ECO:0007669"/>
    <property type="project" value="InterPro"/>
</dbReference>
<evidence type="ECO:0000256" key="3">
    <source>
        <dbReference type="SAM" id="Phobius"/>
    </source>
</evidence>
<feature type="transmembrane region" description="Helical" evidence="3">
    <location>
        <begin position="50"/>
        <end position="73"/>
    </location>
</feature>
<dbReference type="InterPro" id="IPR048254">
    <property type="entry name" value="CDP_ALCOHOL_P_TRANSF_CS"/>
</dbReference>
<keyword evidence="3" id="KW-0812">Transmembrane</keyword>
<dbReference type="Gene3D" id="1.20.120.1760">
    <property type="match status" value="1"/>
</dbReference>
<feature type="transmembrane region" description="Helical" evidence="3">
    <location>
        <begin position="94"/>
        <end position="118"/>
    </location>
</feature>
<accession>A0A938YXB4</accession>
<keyword evidence="1 2" id="KW-0808">Transferase</keyword>
<dbReference type="InterPro" id="IPR000462">
    <property type="entry name" value="CDP-OH_P_trans"/>
</dbReference>
<evidence type="ECO:0000313" key="5">
    <source>
        <dbReference type="Proteomes" id="UP000809243"/>
    </source>
</evidence>
<name>A0A938YXB4_9ARCH</name>
<dbReference type="Pfam" id="PF01066">
    <property type="entry name" value="CDP-OH_P_transf"/>
    <property type="match status" value="1"/>
</dbReference>
<feature type="transmembrane region" description="Helical" evidence="3">
    <location>
        <begin position="21"/>
        <end position="44"/>
    </location>
</feature>
<evidence type="ECO:0000256" key="2">
    <source>
        <dbReference type="RuleBase" id="RU003750"/>
    </source>
</evidence>
<organism evidence="4 5">
    <name type="scientific">Candidatus Iainarchaeum sp</name>
    <dbReference type="NCBI Taxonomy" id="3101447"/>
    <lineage>
        <taxon>Archaea</taxon>
        <taxon>Candidatus Iainarchaeota</taxon>
        <taxon>Candidatus Iainarchaeia</taxon>
        <taxon>Candidatus Iainarchaeales</taxon>
        <taxon>Candidatus Iainarchaeaceae</taxon>
        <taxon>Candidatus Iainarchaeum</taxon>
    </lineage>
</organism>
<comment type="similarity">
    <text evidence="2">Belongs to the CDP-alcohol phosphatidyltransferase class-I family.</text>
</comment>
<protein>
    <submittedName>
        <fullName evidence="4">CDP-alcohol phosphatidyltransferase family protein</fullName>
    </submittedName>
</protein>
<sequence length="211" mass="22487">MISGLKPGSRKIVCLMAKPFIALKVPPLAISLLGLLFALAFAFFALQGNFLAGFACVLLAAIADAIDGTVARLQKKQSPFGNYIDAVIDKAVDFVIIGSLVFLFPFASALALGLSFLASYAKPRAGLVIVTDNRDWPGIGERGDKIVVLLAGLLLAGFFPVLYGFHVLEAALFLVAAVSFIGVVQRLSFAKKLIGEAERSGTLLPYLKREK</sequence>
<dbReference type="GO" id="GO:0008654">
    <property type="term" value="P:phospholipid biosynthetic process"/>
    <property type="evidence" value="ECO:0007669"/>
    <property type="project" value="InterPro"/>
</dbReference>
<evidence type="ECO:0000313" key="4">
    <source>
        <dbReference type="EMBL" id="MBN2067391.1"/>
    </source>
</evidence>
<proteinExistence type="inferred from homology"/>
<evidence type="ECO:0000256" key="1">
    <source>
        <dbReference type="ARBA" id="ARBA00022679"/>
    </source>
</evidence>
<keyword evidence="3" id="KW-0472">Membrane</keyword>
<feature type="transmembrane region" description="Helical" evidence="3">
    <location>
        <begin position="170"/>
        <end position="189"/>
    </location>
</feature>
<keyword evidence="3" id="KW-1133">Transmembrane helix</keyword>
<reference evidence="4" key="1">
    <citation type="submission" date="2021-01" db="EMBL/GenBank/DDBJ databases">
        <title>Active Sulfur Cycling in an Early Earth Analoge.</title>
        <authorList>
            <person name="Hahn C.R."/>
            <person name="Youssef N.H."/>
            <person name="Elshahed M."/>
        </authorList>
    </citation>
    <scope>NUCLEOTIDE SEQUENCE</scope>
    <source>
        <strain evidence="4">Zod_Metabat.1151</strain>
    </source>
</reference>